<name>A0ABY5IZK7_9FLAO</name>
<evidence type="ECO:0000313" key="2">
    <source>
        <dbReference type="Proteomes" id="UP001059844"/>
    </source>
</evidence>
<evidence type="ECO:0000313" key="1">
    <source>
        <dbReference type="EMBL" id="UUC46759.1"/>
    </source>
</evidence>
<proteinExistence type="predicted"/>
<dbReference type="RefSeq" id="WP_256552414.1">
    <property type="nucleotide sequence ID" value="NZ_CP101751.1"/>
</dbReference>
<keyword evidence="2" id="KW-1185">Reference proteome</keyword>
<gene>
    <name evidence="1" type="ORF">NOX80_06045</name>
</gene>
<accession>A0ABY5IZK7</accession>
<protein>
    <recommendedName>
        <fullName evidence="3">Lipoprotein</fullName>
    </recommendedName>
</protein>
<dbReference type="EMBL" id="CP101751">
    <property type="protein sequence ID" value="UUC46759.1"/>
    <property type="molecule type" value="Genomic_DNA"/>
</dbReference>
<evidence type="ECO:0008006" key="3">
    <source>
        <dbReference type="Google" id="ProtNLM"/>
    </source>
</evidence>
<reference evidence="1" key="1">
    <citation type="submission" date="2022-07" db="EMBL/GenBank/DDBJ databases">
        <title>Isolation, identification, and degradation of a PFOSA degrading strain from sewage treatment plant.</title>
        <authorList>
            <person name="Zhang L."/>
            <person name="Huo Y."/>
        </authorList>
    </citation>
    <scope>NUCLEOTIDE SEQUENCE</scope>
    <source>
        <strain evidence="1">C1</strain>
    </source>
</reference>
<dbReference type="PROSITE" id="PS51257">
    <property type="entry name" value="PROKAR_LIPOPROTEIN"/>
    <property type="match status" value="1"/>
</dbReference>
<sequence>MKKTSNWFVFLIIWIVVILSCSNNNFFDGEYVVEDAKLTITGDIEDKASYYQDCVNKRCVIKDNKIIYSDIICDNFKNALIKKQYIDLKTLENTHPEKFISIIKNNYELRGVFSNGNGEIEIYKRLDGKLLIYQDPYLLILRKK</sequence>
<organism evidence="1 2">
    <name type="scientific">Flavobacterium cerinum</name>
    <dbReference type="NCBI Taxonomy" id="2502784"/>
    <lineage>
        <taxon>Bacteria</taxon>
        <taxon>Pseudomonadati</taxon>
        <taxon>Bacteroidota</taxon>
        <taxon>Flavobacteriia</taxon>
        <taxon>Flavobacteriales</taxon>
        <taxon>Flavobacteriaceae</taxon>
        <taxon>Flavobacterium</taxon>
    </lineage>
</organism>
<dbReference type="Proteomes" id="UP001059844">
    <property type="component" value="Chromosome"/>
</dbReference>